<feature type="domain" description="Secretion system C-terminal sorting" evidence="2">
    <location>
        <begin position="1398"/>
        <end position="1468"/>
    </location>
</feature>
<evidence type="ECO:0000313" key="5">
    <source>
        <dbReference type="Proteomes" id="UP000831390"/>
    </source>
</evidence>
<evidence type="ECO:0000259" key="3">
    <source>
        <dbReference type="Pfam" id="PF19081"/>
    </source>
</evidence>
<evidence type="ECO:0000259" key="2">
    <source>
        <dbReference type="Pfam" id="PF18962"/>
    </source>
</evidence>
<feature type="chain" id="PRO_5047114933" evidence="1">
    <location>
        <begin position="38"/>
        <end position="1471"/>
    </location>
</feature>
<feature type="signal peptide" evidence="1">
    <location>
        <begin position="1"/>
        <end position="37"/>
    </location>
</feature>
<dbReference type="Pfam" id="PF19081">
    <property type="entry name" value="Ig_7"/>
    <property type="match status" value="1"/>
</dbReference>
<feature type="domain" description="Ig-like" evidence="3">
    <location>
        <begin position="900"/>
        <end position="958"/>
    </location>
</feature>
<dbReference type="InterPro" id="IPR006626">
    <property type="entry name" value="PbH1"/>
</dbReference>
<dbReference type="SUPFAM" id="SSF51126">
    <property type="entry name" value="Pectin lyase-like"/>
    <property type="match status" value="1"/>
</dbReference>
<dbReference type="RefSeq" id="WP_243509223.1">
    <property type="nucleotide sequence ID" value="NZ_CP094534.1"/>
</dbReference>
<keyword evidence="1" id="KW-0732">Signal</keyword>
<protein>
    <submittedName>
        <fullName evidence="4">T9SS type A sorting domain-containing protein</fullName>
    </submittedName>
</protein>
<sequence length="1471" mass="148010">MQTFLHGQPQPFVRALVRSAGRLFGAGLLLSGLAAQAQTTVFTETFEGATSSFTAANGTQPNQWVVGPAGGNGPSTVGTRSAFISNDNGTTNAYALGTASVTHLYRDVTFPAGEGAVQLSFDWQAGGESTFDYLQVFVMPTATAPVAGTALVNGAGGAVQIGDNLNFQTSFGRLTLPVPASVAGTTQRLVFTWRNDAGGGTQPPVALDNVTVTTRAAEPLSGAYTINKNLATAGTNFASFADAAARLNLDGVSGPVTLAVSNGPYTEQLLLGQIPGTSAANRVVLNGGGTTLRFAPDNAFRRAVVQLNGSDYVTLDNLVIDATGVPGGTLGTYGYGVLLTNAADNNRLTNNVINATLSSTSTSYAGVVVNGSTSSAALTGNSANNLLLEGNTINGGYYSISMFGNSTTSLNTGNIVRNNTLRDFYSYGIYTGYQDGAQFVGNDLSRPLRTSPGAFYGLYTFGGSRGQAIEKNRMHDPYTSAPGSTNLVYGIYVATSTGATAALPNDIVNNAFYNLNGNGLQYLIYNSGAANTRIYHNTILSDNQAATTSAVTYGIYNTSTGASADVKNNVVSITRSGPGAKVGLYYTVATTSNYNDIYVPSGSVGIYNTTTYATLANWQTANAAAFDQNSVSADPVLNGAATGNLTPDNVLLNNAGTPLARVTEDITGAPRGAAPDLGAYEFTAQAIDVAPVSLVSPAATSNCFGPAEAVVVQLRNNGTAPLNFATNPATVTVTAMRPNGNTQTFTGTVSTGTLASGATQTVTLGGTLDMTALGNYSFAVTATVTGDLNAANNTLPTATTRTAIQPVAGTLAIAGVTSLCGSGTTTLALAAAAGGNTQLQSSPDNVTFTDISGATAATYTTPVLTSTTYYRVRATCNANTAYSNVVTVTVNNPVISAAPSPLSACTGGTASLSATVPAGISVRYFAAAIGGTALGTGNPYVTPALTASTTYYAEAFASTTSVGGLTDNNSGNGTFSQSTFTDYALGFAVTQAGVLASTDVYPTAAGTLTIRLFSVSGSQPSGNATAVAGSDVTINVTAAQVGTRVTVPLNYALAPGEYKLATTVGGLGRYSTYVGTYPLVAPGGVLIVRGSYTLSISPSYANTTYNSFFNLTFRNECVSNARTPIQVNVTPGLVAALPAATAASCGQTPYALAGTIAGAATGATYTSNGTGTFSPNATTLNATYTPSAADVAAGTVTLTLTPTGPASPCTSTGRVVLTLTAPPVAAFSYPVGLYCTGAAAPVAPVLATGAVAGTFSSPSVGLRIDPVTGVIDLSRTTIDGTYTVINTVATSGVCGSVTSSTTITVQAGVVTPTLTAVALPGGGVQLTATAVAGATYQFFHGGTSVGPASSSNTLTLPAGLSGGYTVVVTGASGCSATSVASVVTSAATATRNGVTLRVYPTPSADGHLTVELRGLSAKTAPLTVLNALGQVVHASTTAGSATLNLSNLAAGVYTVRVLTAAGVLTQRVVRE</sequence>
<dbReference type="InterPro" id="IPR044023">
    <property type="entry name" value="Ig_7"/>
</dbReference>
<dbReference type="Pfam" id="PF18962">
    <property type="entry name" value="Por_Secre_tail"/>
    <property type="match status" value="1"/>
</dbReference>
<proteinExistence type="predicted"/>
<evidence type="ECO:0000256" key="1">
    <source>
        <dbReference type="SAM" id="SignalP"/>
    </source>
</evidence>
<name>A0ABY4B2N5_9BACT</name>
<reference evidence="4 5" key="1">
    <citation type="submission" date="2022-03" db="EMBL/GenBank/DDBJ databases">
        <title>Hymenobactersp. isolated from the air.</title>
        <authorList>
            <person name="Won M."/>
            <person name="Kwon S.-W."/>
        </authorList>
    </citation>
    <scope>NUCLEOTIDE SEQUENCE [LARGE SCALE GENOMIC DNA]</scope>
    <source>
        <strain evidence="4 5">KACC 22596</strain>
    </source>
</reference>
<keyword evidence="5" id="KW-1185">Reference proteome</keyword>
<dbReference type="Proteomes" id="UP000831390">
    <property type="component" value="Chromosome"/>
</dbReference>
<gene>
    <name evidence="4" type="ORF">MTP16_12935</name>
</gene>
<evidence type="ECO:0000313" key="4">
    <source>
        <dbReference type="EMBL" id="UOE32038.1"/>
    </source>
</evidence>
<dbReference type="Gene3D" id="2.160.20.10">
    <property type="entry name" value="Single-stranded right-handed beta-helix, Pectin lyase-like"/>
    <property type="match status" value="1"/>
</dbReference>
<dbReference type="InterPro" id="IPR012334">
    <property type="entry name" value="Pectin_lyas_fold"/>
</dbReference>
<dbReference type="InterPro" id="IPR026444">
    <property type="entry name" value="Secre_tail"/>
</dbReference>
<organism evidence="4 5">
    <name type="scientific">Hymenobacter monticola</name>
    <dbReference type="NCBI Taxonomy" id="1705399"/>
    <lineage>
        <taxon>Bacteria</taxon>
        <taxon>Pseudomonadati</taxon>
        <taxon>Bacteroidota</taxon>
        <taxon>Cytophagia</taxon>
        <taxon>Cytophagales</taxon>
        <taxon>Hymenobacteraceae</taxon>
        <taxon>Hymenobacter</taxon>
    </lineage>
</organism>
<dbReference type="SMART" id="SM00710">
    <property type="entry name" value="PbH1"/>
    <property type="match status" value="7"/>
</dbReference>
<dbReference type="EMBL" id="CP094534">
    <property type="protein sequence ID" value="UOE32038.1"/>
    <property type="molecule type" value="Genomic_DNA"/>
</dbReference>
<accession>A0ABY4B2N5</accession>
<dbReference type="NCBIfam" id="TIGR04183">
    <property type="entry name" value="Por_Secre_tail"/>
    <property type="match status" value="1"/>
</dbReference>
<dbReference type="InterPro" id="IPR011050">
    <property type="entry name" value="Pectin_lyase_fold/virulence"/>
</dbReference>